<sequence length="65" mass="7568">GSVAAGFRDFVRINLPKFLRLQIGEDPQNFIDKVKKIFGVMQVTRNDRVELASYQLKDVAHIWFM</sequence>
<feature type="non-terminal residue" evidence="1">
    <location>
        <position position="1"/>
    </location>
</feature>
<keyword evidence="2" id="KW-1185">Reference proteome</keyword>
<name>A0AAF0ZNM2_SOLVR</name>
<dbReference type="Proteomes" id="UP001234989">
    <property type="component" value="Chromosome 9"/>
</dbReference>
<evidence type="ECO:0008006" key="3">
    <source>
        <dbReference type="Google" id="ProtNLM"/>
    </source>
</evidence>
<evidence type="ECO:0000313" key="1">
    <source>
        <dbReference type="EMBL" id="WMV45841.1"/>
    </source>
</evidence>
<accession>A0AAF0ZNM2</accession>
<organism evidence="1 2">
    <name type="scientific">Solanum verrucosum</name>
    <dbReference type="NCBI Taxonomy" id="315347"/>
    <lineage>
        <taxon>Eukaryota</taxon>
        <taxon>Viridiplantae</taxon>
        <taxon>Streptophyta</taxon>
        <taxon>Embryophyta</taxon>
        <taxon>Tracheophyta</taxon>
        <taxon>Spermatophyta</taxon>
        <taxon>Magnoliopsida</taxon>
        <taxon>eudicotyledons</taxon>
        <taxon>Gunneridae</taxon>
        <taxon>Pentapetalae</taxon>
        <taxon>asterids</taxon>
        <taxon>lamiids</taxon>
        <taxon>Solanales</taxon>
        <taxon>Solanaceae</taxon>
        <taxon>Solanoideae</taxon>
        <taxon>Solaneae</taxon>
        <taxon>Solanum</taxon>
    </lineage>
</organism>
<evidence type="ECO:0000313" key="2">
    <source>
        <dbReference type="Proteomes" id="UP001234989"/>
    </source>
</evidence>
<protein>
    <recommendedName>
        <fullName evidence="3">Gag-pol polyprotein</fullName>
    </recommendedName>
</protein>
<dbReference type="EMBL" id="CP133620">
    <property type="protein sequence ID" value="WMV45841.1"/>
    <property type="molecule type" value="Genomic_DNA"/>
</dbReference>
<gene>
    <name evidence="1" type="ORF">MTR67_039226</name>
</gene>
<proteinExistence type="predicted"/>
<reference evidence="1" key="1">
    <citation type="submission" date="2023-08" db="EMBL/GenBank/DDBJ databases">
        <title>A de novo genome assembly of Solanum verrucosum Schlechtendal, a Mexican diploid species geographically isolated from the other diploid A-genome species in potato relatives.</title>
        <authorList>
            <person name="Hosaka K."/>
        </authorList>
    </citation>
    <scope>NUCLEOTIDE SEQUENCE</scope>
    <source>
        <tissue evidence="1">Young leaves</tissue>
    </source>
</reference>
<dbReference type="AlphaFoldDB" id="A0AAF0ZNM2"/>